<dbReference type="GO" id="GO:0003723">
    <property type="term" value="F:RNA binding"/>
    <property type="evidence" value="ECO:0007669"/>
    <property type="project" value="TreeGrafter"/>
</dbReference>
<reference evidence="2" key="1">
    <citation type="submission" date="2021-01" db="EMBL/GenBank/DDBJ databases">
        <authorList>
            <person name="Corre E."/>
            <person name="Pelletier E."/>
            <person name="Niang G."/>
            <person name="Scheremetjew M."/>
            <person name="Finn R."/>
            <person name="Kale V."/>
            <person name="Holt S."/>
            <person name="Cochrane G."/>
            <person name="Meng A."/>
            <person name="Brown T."/>
            <person name="Cohen L."/>
        </authorList>
    </citation>
    <scope>NUCLEOTIDE SEQUENCE</scope>
    <source>
        <strain evidence="2">PLY429</strain>
    </source>
</reference>
<sequence>MAEAREVVDREINNFSPANCSTSLKIIGQLTRGMSHRESRALGSDPLVLRLQEAVVLQLDRMKPQQLADVVWAFGRMGHNPGPLLDLIAKKSVEQIADFRMADISKVMWAHAKLNYLPRDLFDAISATLAENAEWKTALSSGTPIALSNMVWACGKLKYSNVGLLDCLATLCLAKFDEFTPQSISNTVWGFAVLKYCSGELLDTAAATAEAQVDAFSTANLVNLIWSYGSLGYAPPCLTSTLIPEAGLRMKRGNPQDVSNLAVTCARLGVAPPEVMDAVANRAMDTLAAFKAEEYAGLIWAFATLRYNPPCPLFAELRAKLAEKARRCTGREVSTMLWAFSRIDKKLRPEELGCLVVRAGELLPTMNNGDAAGVLGALARLSPDIPPSQSIAALVDTAWSRFSGEALDAVPDAELPALLWAFCRLHRKVKHFEPADKGKWAGQGKRRRLPGGLVARLLGRMGTLNRESFVLLLFTLASYRQPLPTAALSGITAIVSQHMGRMSSRELSQSMWAVAKLGHMDADMMDLATTVLPFKLKYAVPQDVSMTMCAFAELDYKNFALCEGYTDWAATRAQAFSATDLCNLVWACAELTFHPGLAQLNALLAEVDRRPGDFTAENRSTLKWAKRRLKSVYASKPQLDPEYERRRRSYSVEYESKATLARQRRISTIAEWYADESVYDYFEEEWGDVWW</sequence>
<accession>A0A7S1T6D0</accession>
<dbReference type="EMBL" id="HBGG01040804">
    <property type="protein sequence ID" value="CAD9223974.1"/>
    <property type="molecule type" value="Transcribed_RNA"/>
</dbReference>
<name>A0A7S1T6D0_9CHLO</name>
<dbReference type="GO" id="GO:0044528">
    <property type="term" value="P:regulation of mitochondrial mRNA stability"/>
    <property type="evidence" value="ECO:0007669"/>
    <property type="project" value="TreeGrafter"/>
</dbReference>
<feature type="domain" description="RNA-editing substrate-binding complex 6 protein" evidence="1">
    <location>
        <begin position="213"/>
        <end position="380"/>
    </location>
</feature>
<protein>
    <recommendedName>
        <fullName evidence="1">RNA-editing substrate-binding complex 6 protein domain-containing protein</fullName>
    </recommendedName>
</protein>
<dbReference type="InterPro" id="IPR058917">
    <property type="entry name" value="RESC6_dom"/>
</dbReference>
<dbReference type="InterPro" id="IPR050870">
    <property type="entry name" value="FAST_kinase"/>
</dbReference>
<organism evidence="2">
    <name type="scientific">Tetraselmis chuii</name>
    <dbReference type="NCBI Taxonomy" id="63592"/>
    <lineage>
        <taxon>Eukaryota</taxon>
        <taxon>Viridiplantae</taxon>
        <taxon>Chlorophyta</taxon>
        <taxon>core chlorophytes</taxon>
        <taxon>Chlorodendrophyceae</taxon>
        <taxon>Chlorodendrales</taxon>
        <taxon>Chlorodendraceae</taxon>
        <taxon>Tetraselmis</taxon>
    </lineage>
</organism>
<dbReference type="GO" id="GO:0035770">
    <property type="term" value="C:ribonucleoprotein granule"/>
    <property type="evidence" value="ECO:0007669"/>
    <property type="project" value="TreeGrafter"/>
</dbReference>
<evidence type="ECO:0000259" key="1">
    <source>
        <dbReference type="Pfam" id="PF26188"/>
    </source>
</evidence>
<evidence type="ECO:0000313" key="2">
    <source>
        <dbReference type="EMBL" id="CAD9223974.1"/>
    </source>
</evidence>
<dbReference type="AlphaFoldDB" id="A0A7S1T6D0"/>
<dbReference type="GO" id="GO:1901259">
    <property type="term" value="P:chloroplast rRNA processing"/>
    <property type="evidence" value="ECO:0007669"/>
    <property type="project" value="TreeGrafter"/>
</dbReference>
<dbReference type="GO" id="GO:0005759">
    <property type="term" value="C:mitochondrial matrix"/>
    <property type="evidence" value="ECO:0007669"/>
    <property type="project" value="TreeGrafter"/>
</dbReference>
<dbReference type="PANTHER" id="PTHR21228">
    <property type="entry name" value="FAST LEU-RICH DOMAIN-CONTAINING"/>
    <property type="match status" value="1"/>
</dbReference>
<dbReference type="Pfam" id="PF26188">
    <property type="entry name" value="RESC6"/>
    <property type="match status" value="1"/>
</dbReference>
<dbReference type="GO" id="GO:0009507">
    <property type="term" value="C:chloroplast"/>
    <property type="evidence" value="ECO:0007669"/>
    <property type="project" value="GOC"/>
</dbReference>
<gene>
    <name evidence="2" type="ORF">TCHU04912_LOCUS21051</name>
</gene>
<dbReference type="GO" id="GO:0000963">
    <property type="term" value="P:mitochondrial RNA processing"/>
    <property type="evidence" value="ECO:0007669"/>
    <property type="project" value="TreeGrafter"/>
</dbReference>
<proteinExistence type="predicted"/>
<dbReference type="PANTHER" id="PTHR21228:SF40">
    <property type="entry name" value="LD45607P"/>
    <property type="match status" value="1"/>
</dbReference>